<dbReference type="Gene3D" id="3.30.70.330">
    <property type="match status" value="1"/>
</dbReference>
<accession>A0A0D2DW20</accession>
<dbReference type="PROSITE" id="PS50102">
    <property type="entry name" value="RRM"/>
    <property type="match status" value="1"/>
</dbReference>
<dbReference type="InterPro" id="IPR000504">
    <property type="entry name" value="RRM_dom"/>
</dbReference>
<dbReference type="STRING" id="5601.A0A0D2DW20"/>
<dbReference type="AlphaFoldDB" id="A0A0D2DW20"/>
<dbReference type="InterPro" id="IPR035979">
    <property type="entry name" value="RBD_domain_sf"/>
</dbReference>
<organism evidence="3 4">
    <name type="scientific">Phialophora macrospora</name>
    <dbReference type="NCBI Taxonomy" id="1851006"/>
    <lineage>
        <taxon>Eukaryota</taxon>
        <taxon>Fungi</taxon>
        <taxon>Dikarya</taxon>
        <taxon>Ascomycota</taxon>
        <taxon>Pezizomycotina</taxon>
        <taxon>Eurotiomycetes</taxon>
        <taxon>Chaetothyriomycetidae</taxon>
        <taxon>Chaetothyriales</taxon>
        <taxon>Herpotrichiellaceae</taxon>
        <taxon>Phialophora</taxon>
    </lineage>
</organism>
<dbReference type="Pfam" id="PF00076">
    <property type="entry name" value="RRM_1"/>
    <property type="match status" value="1"/>
</dbReference>
<dbReference type="SUPFAM" id="SSF54928">
    <property type="entry name" value="RNA-binding domain, RBD"/>
    <property type="match status" value="1"/>
</dbReference>
<dbReference type="Proteomes" id="UP000054266">
    <property type="component" value="Unassembled WGS sequence"/>
</dbReference>
<dbReference type="EMBL" id="KN846959">
    <property type="protein sequence ID" value="KIW66317.1"/>
    <property type="molecule type" value="Genomic_DNA"/>
</dbReference>
<keyword evidence="4" id="KW-1185">Reference proteome</keyword>
<dbReference type="SMART" id="SM00360">
    <property type="entry name" value="RRM"/>
    <property type="match status" value="1"/>
</dbReference>
<evidence type="ECO:0000313" key="4">
    <source>
        <dbReference type="Proteomes" id="UP000054266"/>
    </source>
</evidence>
<dbReference type="InterPro" id="IPR012677">
    <property type="entry name" value="Nucleotide-bd_a/b_plait_sf"/>
</dbReference>
<evidence type="ECO:0000259" key="2">
    <source>
        <dbReference type="PROSITE" id="PS50102"/>
    </source>
</evidence>
<dbReference type="PANTHER" id="PTHR32343">
    <property type="entry name" value="SERINE/ARGININE-RICH SPLICING FACTOR"/>
    <property type="match status" value="1"/>
</dbReference>
<evidence type="ECO:0000313" key="3">
    <source>
        <dbReference type="EMBL" id="KIW66317.1"/>
    </source>
</evidence>
<reference evidence="3 4" key="1">
    <citation type="submission" date="2015-01" db="EMBL/GenBank/DDBJ databases">
        <title>The Genome Sequence of Capronia semiimmersa CBS27337.</title>
        <authorList>
            <consortium name="The Broad Institute Genomics Platform"/>
            <person name="Cuomo C."/>
            <person name="de Hoog S."/>
            <person name="Gorbushina A."/>
            <person name="Stielow B."/>
            <person name="Teixiera M."/>
            <person name="Abouelleil A."/>
            <person name="Chapman S.B."/>
            <person name="Priest M."/>
            <person name="Young S.K."/>
            <person name="Wortman J."/>
            <person name="Nusbaum C."/>
            <person name="Birren B."/>
        </authorList>
    </citation>
    <scope>NUCLEOTIDE SEQUENCE [LARGE SCALE GENOMIC DNA]</scope>
    <source>
        <strain evidence="3 4">CBS 27337</strain>
    </source>
</reference>
<keyword evidence="1" id="KW-0694">RNA-binding</keyword>
<gene>
    <name evidence="3" type="ORF">PV04_05654</name>
</gene>
<name>A0A0D2DW20_9EURO</name>
<protein>
    <recommendedName>
        <fullName evidence="2">RRM domain-containing protein</fullName>
    </recommendedName>
</protein>
<feature type="domain" description="RRM" evidence="2">
    <location>
        <begin position="60"/>
        <end position="137"/>
    </location>
</feature>
<evidence type="ECO:0000256" key="1">
    <source>
        <dbReference type="PROSITE-ProRule" id="PRU00176"/>
    </source>
</evidence>
<dbReference type="PANTHER" id="PTHR32343:SF10">
    <property type="entry name" value="RNA-BINDING REGION RNP-1 DOMAIN-CONTAINING PROTEIN"/>
    <property type="match status" value="1"/>
</dbReference>
<proteinExistence type="predicted"/>
<sequence>MWRRWRGVSRRNCDVCEFLDRRCIASRMILDCPQLLKGDNTFYFYCKGNFISHENTNMSTTVHVKGISHDTSEKEVKDFFSFCGKITNISVTPESDAADASKSATVTFEKETAAKTALLLDSTQLGKSQVHVSTASSIDDVASKAGAAVSSSIGDDHIAQEDKPRSRIVAEYLAHGYVVSDQVIERALQLDQKHGISQRFTNALSSFDQKYKATDTAKSVDTKYGVSGKATSAWGGLTSYFEKAMGTPTGQKVRQFYIQGDKQVRDVHNEARRLADLKAGKHHEPESIPGTDKTVCKCGGEEGTCGCAPGHCNCARCGKSDVGDIQPEPVKGTQSTVCKCGGSEGICPCPAGHCACASCAKSSPEKTTEAKEAAQASGQQLPAGSV</sequence>
<dbReference type="GO" id="GO:0003723">
    <property type="term" value="F:RNA binding"/>
    <property type="evidence" value="ECO:0007669"/>
    <property type="project" value="UniProtKB-UniRule"/>
</dbReference>